<dbReference type="EMBL" id="DQZW01000077">
    <property type="protein sequence ID" value="HDL89575.1"/>
    <property type="molecule type" value="Genomic_DNA"/>
</dbReference>
<dbReference type="SUPFAM" id="SSF48019">
    <property type="entry name" value="post-AAA+ oligomerization domain-like"/>
    <property type="match status" value="1"/>
</dbReference>
<dbReference type="PRINTS" id="PR00300">
    <property type="entry name" value="CLPPROTEASEA"/>
</dbReference>
<dbReference type="InterPro" id="IPR050238">
    <property type="entry name" value="DNA_Rep/Repair_Clamp_Loader"/>
</dbReference>
<evidence type="ECO:0000256" key="6">
    <source>
        <dbReference type="ARBA" id="ARBA00022741"/>
    </source>
</evidence>
<dbReference type="Proteomes" id="UP000886355">
    <property type="component" value="Unassembled WGS sequence"/>
</dbReference>
<organism evidence="13">
    <name type="scientific">Thermodesulforhabdus norvegica</name>
    <dbReference type="NCBI Taxonomy" id="39841"/>
    <lineage>
        <taxon>Bacteria</taxon>
        <taxon>Pseudomonadati</taxon>
        <taxon>Thermodesulfobacteriota</taxon>
        <taxon>Syntrophobacteria</taxon>
        <taxon>Syntrophobacterales</taxon>
        <taxon>Thermodesulforhabdaceae</taxon>
        <taxon>Thermodesulforhabdus</taxon>
    </lineage>
</organism>
<dbReference type="GO" id="GO:0003887">
    <property type="term" value="F:DNA-directed DNA polymerase activity"/>
    <property type="evidence" value="ECO:0007669"/>
    <property type="project" value="UniProtKB-KW"/>
</dbReference>
<evidence type="ECO:0000256" key="5">
    <source>
        <dbReference type="ARBA" id="ARBA00022723"/>
    </source>
</evidence>
<dbReference type="NCBIfam" id="NF004046">
    <property type="entry name" value="PRK05563.1"/>
    <property type="match status" value="1"/>
</dbReference>
<dbReference type="PANTHER" id="PTHR11669:SF0">
    <property type="entry name" value="PROTEIN STICHEL-LIKE 2"/>
    <property type="match status" value="1"/>
</dbReference>
<evidence type="ECO:0000256" key="2">
    <source>
        <dbReference type="ARBA" id="ARBA00022679"/>
    </source>
</evidence>
<dbReference type="Pfam" id="PF12169">
    <property type="entry name" value="DNA_pol3_gamma3"/>
    <property type="match status" value="1"/>
</dbReference>
<dbReference type="AlphaFoldDB" id="A0A7C0WU50"/>
<protein>
    <recommendedName>
        <fullName evidence="11">DNA polymerase III subunit gamma/tau</fullName>
        <ecNumber evidence="11">2.7.7.7</ecNumber>
    </recommendedName>
</protein>
<dbReference type="FunFam" id="3.40.50.300:FF:000014">
    <property type="entry name" value="DNA polymerase III subunit gamma/tau"/>
    <property type="match status" value="1"/>
</dbReference>
<dbReference type="NCBIfam" id="TIGR02397">
    <property type="entry name" value="dnaX_nterm"/>
    <property type="match status" value="1"/>
</dbReference>
<keyword evidence="6 11" id="KW-0547">Nucleotide-binding</keyword>
<comment type="caution">
    <text evidence="13">The sequence shown here is derived from an EMBL/GenBank/DDBJ whole genome shotgun (WGS) entry which is preliminary data.</text>
</comment>
<dbReference type="InterPro" id="IPR012763">
    <property type="entry name" value="DNA_pol_III_sug/sutau_N"/>
</dbReference>
<comment type="subunit">
    <text evidence="11">DNA polymerase III contains a core (composed of alpha, epsilon and theta chains) that associates with a tau subunit. This core dimerizes to form the POLIII' complex. PolIII' associates with the gamma complex (composed of gamma, delta, delta', psi and chi chains) and with the beta chain to form the complete DNA polymerase III complex.</text>
</comment>
<dbReference type="EC" id="2.7.7.7" evidence="11"/>
<gene>
    <name evidence="11 13" type="primary">dnaX</name>
    <name evidence="13" type="ORF">ENG14_01580</name>
</gene>
<evidence type="ECO:0000256" key="4">
    <source>
        <dbReference type="ARBA" id="ARBA00022705"/>
    </source>
</evidence>
<dbReference type="Gene3D" id="1.10.8.60">
    <property type="match status" value="1"/>
</dbReference>
<evidence type="ECO:0000256" key="1">
    <source>
        <dbReference type="ARBA" id="ARBA00006360"/>
    </source>
</evidence>
<dbReference type="GO" id="GO:0046872">
    <property type="term" value="F:metal ion binding"/>
    <property type="evidence" value="ECO:0007669"/>
    <property type="project" value="UniProtKB-KW"/>
</dbReference>
<dbReference type="Pfam" id="PF13177">
    <property type="entry name" value="DNA_pol3_delta2"/>
    <property type="match status" value="1"/>
</dbReference>
<comment type="catalytic activity">
    <reaction evidence="10 11">
        <text>DNA(n) + a 2'-deoxyribonucleoside 5'-triphosphate = DNA(n+1) + diphosphate</text>
        <dbReference type="Rhea" id="RHEA:22508"/>
        <dbReference type="Rhea" id="RHEA-COMP:17339"/>
        <dbReference type="Rhea" id="RHEA-COMP:17340"/>
        <dbReference type="ChEBI" id="CHEBI:33019"/>
        <dbReference type="ChEBI" id="CHEBI:61560"/>
        <dbReference type="ChEBI" id="CHEBI:173112"/>
        <dbReference type="EC" id="2.7.7.7"/>
    </reaction>
</comment>
<keyword evidence="5" id="KW-0479">Metal-binding</keyword>
<keyword evidence="2 11" id="KW-0808">Transferase</keyword>
<dbReference type="SUPFAM" id="SSF52540">
    <property type="entry name" value="P-loop containing nucleoside triphosphate hydrolases"/>
    <property type="match status" value="1"/>
</dbReference>
<accession>A0A7C0WU50</accession>
<dbReference type="CDD" id="cd00009">
    <property type="entry name" value="AAA"/>
    <property type="match status" value="1"/>
</dbReference>
<evidence type="ECO:0000256" key="10">
    <source>
        <dbReference type="ARBA" id="ARBA00049244"/>
    </source>
</evidence>
<evidence type="ECO:0000256" key="8">
    <source>
        <dbReference type="ARBA" id="ARBA00022840"/>
    </source>
</evidence>
<dbReference type="Pfam" id="PF22608">
    <property type="entry name" value="DNAX_ATPase_lid"/>
    <property type="match status" value="1"/>
</dbReference>
<dbReference type="Gene3D" id="3.40.50.300">
    <property type="entry name" value="P-loop containing nucleotide triphosphate hydrolases"/>
    <property type="match status" value="1"/>
</dbReference>
<sequence>MSYLVLARKWRPQTFGDVVGQEHVTRVLQNAIRTGRLSHAYLFSGPRGVGKTSVARILAKAINCEKGITPEPCNECSNCQAITSGRFPDVVEIDGASNRGIENVRNLQESITYRPIKGRSRIFIIDEVHMLTTEAFNALLKTLEEPPPHVHFVFATTEIHKVLPTVLSRCQRFEFRRIATNVIADHLRRICKAENFNVPDNVIEALASEADGSLRDAETLLEQVVAFQGEDIADEELLNLLGIVDQTTLLEAAEAILSSDHPRCVEIAQKVYERGIDGSRFCARLLEIFHELLLLKLSRNKLPPDQKRTIASRLGSLIEEIDVDQLQIYYELLLRATEQARRSSEPRFVVEATLLKIASVPRLIAIPQIVRALKDGKSVTVTQSIDAISERGTPHLTIQKPKGREEIPHSEPKLPPIDPLDPAKSWKHFVGWIDTQDPILGTALNESTIEVLNEKRWKLTVLSVYTSLLQQEEKQKKLLDFIRQFFGIQDLSLDIDENGKKKKSNGPASEAQDATYNNVKAELKQTVMNDPVVKDVLEILGARVVDIRPVKKVLKNSVIADGSESPAETEEK</sequence>
<evidence type="ECO:0000256" key="9">
    <source>
        <dbReference type="ARBA" id="ARBA00022932"/>
    </source>
</evidence>
<keyword evidence="8 11" id="KW-0067">ATP-binding</keyword>
<keyword evidence="4 11" id="KW-0235">DNA replication</keyword>
<comment type="similarity">
    <text evidence="1 11">Belongs to the DnaX/STICHEL family.</text>
</comment>
<comment type="function">
    <text evidence="11">DNA polymerase III is a complex, multichain enzyme responsible for most of the replicative synthesis in bacteria. This DNA polymerase also exhibits 3' to 5' exonuclease activity.</text>
</comment>
<dbReference type="InterPro" id="IPR022754">
    <property type="entry name" value="DNA_pol_III_gamma-3"/>
</dbReference>
<evidence type="ECO:0000256" key="3">
    <source>
        <dbReference type="ARBA" id="ARBA00022695"/>
    </source>
</evidence>
<dbReference type="GO" id="GO:0009360">
    <property type="term" value="C:DNA polymerase III complex"/>
    <property type="evidence" value="ECO:0007669"/>
    <property type="project" value="InterPro"/>
</dbReference>
<dbReference type="InterPro" id="IPR045085">
    <property type="entry name" value="HLD_clamp_pol_III_gamma_tau"/>
</dbReference>
<evidence type="ECO:0000256" key="11">
    <source>
        <dbReference type="RuleBase" id="RU364063"/>
    </source>
</evidence>
<feature type="domain" description="AAA+ ATPase" evidence="12">
    <location>
        <begin position="37"/>
        <end position="179"/>
    </location>
</feature>
<dbReference type="SMART" id="SM00382">
    <property type="entry name" value="AAA"/>
    <property type="match status" value="1"/>
</dbReference>
<evidence type="ECO:0000259" key="12">
    <source>
        <dbReference type="SMART" id="SM00382"/>
    </source>
</evidence>
<dbReference type="CDD" id="cd18137">
    <property type="entry name" value="HLD_clamp_pol_III_gamma_tau"/>
    <property type="match status" value="1"/>
</dbReference>
<dbReference type="InterPro" id="IPR001270">
    <property type="entry name" value="ClpA/B"/>
</dbReference>
<dbReference type="InterPro" id="IPR008921">
    <property type="entry name" value="DNA_pol3_clamp-load_cplx_C"/>
</dbReference>
<keyword evidence="3 11" id="KW-0548">Nucleotidyltransferase</keyword>
<dbReference type="GO" id="GO:0003677">
    <property type="term" value="F:DNA binding"/>
    <property type="evidence" value="ECO:0007669"/>
    <property type="project" value="InterPro"/>
</dbReference>
<dbReference type="PANTHER" id="PTHR11669">
    <property type="entry name" value="REPLICATION FACTOR C / DNA POLYMERASE III GAMMA-TAU SUBUNIT"/>
    <property type="match status" value="1"/>
</dbReference>
<dbReference type="InterPro" id="IPR003593">
    <property type="entry name" value="AAA+_ATPase"/>
</dbReference>
<dbReference type="GO" id="GO:0005524">
    <property type="term" value="F:ATP binding"/>
    <property type="evidence" value="ECO:0007669"/>
    <property type="project" value="UniProtKB-KW"/>
</dbReference>
<evidence type="ECO:0000256" key="7">
    <source>
        <dbReference type="ARBA" id="ARBA00022833"/>
    </source>
</evidence>
<proteinExistence type="inferred from homology"/>
<keyword evidence="9 11" id="KW-0239">DNA-directed DNA polymerase</keyword>
<name>A0A7C0WU50_9BACT</name>
<dbReference type="Gene3D" id="1.20.272.10">
    <property type="match status" value="1"/>
</dbReference>
<evidence type="ECO:0000313" key="13">
    <source>
        <dbReference type="EMBL" id="HDL89575.1"/>
    </source>
</evidence>
<dbReference type="InterPro" id="IPR027417">
    <property type="entry name" value="P-loop_NTPase"/>
</dbReference>
<dbReference type="GO" id="GO:0006261">
    <property type="term" value="P:DNA-templated DNA replication"/>
    <property type="evidence" value="ECO:0007669"/>
    <property type="project" value="TreeGrafter"/>
</dbReference>
<keyword evidence="7" id="KW-0862">Zinc</keyword>
<reference evidence="13" key="1">
    <citation type="journal article" date="2020" name="mSystems">
        <title>Genome- and Community-Level Interaction Insights into Carbon Utilization and Element Cycling Functions of Hydrothermarchaeota in Hydrothermal Sediment.</title>
        <authorList>
            <person name="Zhou Z."/>
            <person name="Liu Y."/>
            <person name="Xu W."/>
            <person name="Pan J."/>
            <person name="Luo Z.H."/>
            <person name="Li M."/>
        </authorList>
    </citation>
    <scope>NUCLEOTIDE SEQUENCE [LARGE SCALE GENOMIC DNA]</scope>
    <source>
        <strain evidence="13">HyVt-19</strain>
    </source>
</reference>